<comment type="caution">
    <text evidence="7">The sequence shown here is derived from an EMBL/GenBank/DDBJ whole genome shotgun (WGS) entry which is preliminary data.</text>
</comment>
<evidence type="ECO:0000313" key="8">
    <source>
        <dbReference type="EMBL" id="KTR26664.1"/>
    </source>
</evidence>
<dbReference type="EMBL" id="LNQL01000004">
    <property type="protein sequence ID" value="KSU48386.1"/>
    <property type="molecule type" value="Genomic_DNA"/>
</dbReference>
<gene>
    <name evidence="7" type="ORF">AS033_12235</name>
    <name evidence="8" type="ORF">RSA11_08775</name>
</gene>
<protein>
    <submittedName>
        <fullName evidence="7">Glutathionylspermidine synthase</fullName>
    </submittedName>
</protein>
<dbReference type="GO" id="GO:0046872">
    <property type="term" value="F:metal ion binding"/>
    <property type="evidence" value="ECO:0007669"/>
    <property type="project" value="UniProtKB-KW"/>
</dbReference>
<keyword evidence="4" id="KW-0067">ATP-binding</keyword>
<dbReference type="GO" id="GO:0005524">
    <property type="term" value="F:ATP binding"/>
    <property type="evidence" value="ECO:0007669"/>
    <property type="project" value="UniProtKB-KW"/>
</dbReference>
<name>A0A0V8GDZ7_9BACL</name>
<evidence type="ECO:0000256" key="2">
    <source>
        <dbReference type="ARBA" id="ARBA00022723"/>
    </source>
</evidence>
<dbReference type="InterPro" id="IPR005494">
    <property type="entry name" value="GSPS_pre-ATP-grasp-like_dom"/>
</dbReference>
<dbReference type="Gene3D" id="3.30.1490.330">
    <property type="match status" value="1"/>
</dbReference>
<organism evidence="7 9">
    <name type="scientific">Exiguobacterium indicum</name>
    <dbReference type="NCBI Taxonomy" id="296995"/>
    <lineage>
        <taxon>Bacteria</taxon>
        <taxon>Bacillati</taxon>
        <taxon>Bacillota</taxon>
        <taxon>Bacilli</taxon>
        <taxon>Bacillales</taxon>
        <taxon>Bacillales Family XII. Incertae Sedis</taxon>
        <taxon>Exiguobacterium</taxon>
    </lineage>
</organism>
<evidence type="ECO:0000313" key="10">
    <source>
        <dbReference type="Proteomes" id="UP000072605"/>
    </source>
</evidence>
<keyword evidence="5" id="KW-0460">Magnesium</keyword>
<evidence type="ECO:0000313" key="7">
    <source>
        <dbReference type="EMBL" id="KSU48386.1"/>
    </source>
</evidence>
<dbReference type="GO" id="GO:0016874">
    <property type="term" value="F:ligase activity"/>
    <property type="evidence" value="ECO:0007669"/>
    <property type="project" value="UniProtKB-KW"/>
</dbReference>
<keyword evidence="2" id="KW-0479">Metal-binding</keyword>
<evidence type="ECO:0000256" key="1">
    <source>
        <dbReference type="ARBA" id="ARBA00022598"/>
    </source>
</evidence>
<reference evidence="8 10" key="2">
    <citation type="journal article" date="2016" name="Front. Microbiol.">
        <title>Genomic Resource of Rice Seed Associated Bacteria.</title>
        <authorList>
            <person name="Midha S."/>
            <person name="Bansal K."/>
            <person name="Sharma S."/>
            <person name="Kumar N."/>
            <person name="Patil P.P."/>
            <person name="Chaudhry V."/>
            <person name="Patil P.B."/>
        </authorList>
    </citation>
    <scope>NUCLEOTIDE SEQUENCE [LARGE SCALE GENOMIC DNA]</scope>
    <source>
        <strain evidence="8 10">RSA11</strain>
    </source>
</reference>
<proteinExistence type="predicted"/>
<evidence type="ECO:0000313" key="9">
    <source>
        <dbReference type="Proteomes" id="UP000053797"/>
    </source>
</evidence>
<accession>A0A0V8GDZ7</accession>
<dbReference type="EMBL" id="LDQV01000021">
    <property type="protein sequence ID" value="KTR26664.1"/>
    <property type="molecule type" value="Genomic_DNA"/>
</dbReference>
<keyword evidence="3" id="KW-0547">Nucleotide-binding</keyword>
<dbReference type="Pfam" id="PF03738">
    <property type="entry name" value="GSP_synth"/>
    <property type="match status" value="1"/>
</dbReference>
<evidence type="ECO:0000256" key="3">
    <source>
        <dbReference type="ARBA" id="ARBA00022741"/>
    </source>
</evidence>
<evidence type="ECO:0000256" key="5">
    <source>
        <dbReference type="ARBA" id="ARBA00022842"/>
    </source>
</evidence>
<evidence type="ECO:0000259" key="6">
    <source>
        <dbReference type="Pfam" id="PF03738"/>
    </source>
</evidence>
<dbReference type="AlphaFoldDB" id="A0A0V8GDZ7"/>
<dbReference type="RefSeq" id="WP_023469737.1">
    <property type="nucleotide sequence ID" value="NZ_FMYN01000004.1"/>
</dbReference>
<dbReference type="OrthoDB" id="9765517at2"/>
<feature type="domain" description="Glutathionylspermidine synthase pre-ATP-grasp-like" evidence="6">
    <location>
        <begin position="18"/>
        <end position="396"/>
    </location>
</feature>
<reference evidence="7 9" key="1">
    <citation type="journal article" date="2015" name="Int. J. Syst. Evol. Microbiol.">
        <title>Exiguobacterium enclense sp. nov., isolated from sediment.</title>
        <authorList>
            <person name="Dastager S.G."/>
            <person name="Mawlankar R."/>
            <person name="Sonalkar V.V."/>
            <person name="Thorat M.N."/>
            <person name="Mual P."/>
            <person name="Verma A."/>
            <person name="Krishnamurthi S."/>
            <person name="Tang S.K."/>
            <person name="Li W.J."/>
        </authorList>
    </citation>
    <scope>NUCLEOTIDE SEQUENCE [LARGE SCALE GENOMIC DNA]</scope>
    <source>
        <strain evidence="7 9">NIO-1109</strain>
    </source>
</reference>
<evidence type="ECO:0000256" key="4">
    <source>
        <dbReference type="ARBA" id="ARBA00022840"/>
    </source>
</evidence>
<dbReference type="SUPFAM" id="SSF52440">
    <property type="entry name" value="PreATP-grasp domain"/>
    <property type="match status" value="1"/>
</dbReference>
<dbReference type="InterPro" id="IPR016185">
    <property type="entry name" value="PreATP-grasp_dom_sf"/>
</dbReference>
<dbReference type="SUPFAM" id="SSF56059">
    <property type="entry name" value="Glutathione synthetase ATP-binding domain-like"/>
    <property type="match status" value="1"/>
</dbReference>
<keyword evidence="1" id="KW-0436">Ligase</keyword>
<dbReference type="Proteomes" id="UP000072605">
    <property type="component" value="Unassembled WGS sequence"/>
</dbReference>
<dbReference type="Proteomes" id="UP000053797">
    <property type="component" value="Unassembled WGS sequence"/>
</dbReference>
<sequence length="407" mass="46838">MNRRQTFYGDIDRFWDVLDGEPYAVTEIMPISEERIDQLHIAAQEVYKIFEKVLPILRSMDDEALLELGFPVESLAFLRLETMRPLTVIGRFDFIATADRISLMEWNADTPTFIKEVFEVNDVVAEKQGFERVNDGENKWLKATVRRAIEAAIHRTKQHPHVVFTSHGDHIEDRLTAEYLQSFWSDATYCPLHALEIRPEEGLYDEAGKRIDILYRQTFPIEMALLDRDEDGRNLGQLLLQLVETGRLEIINPPSAFLMQAKSVLALIWMLHEANHPYLSETDHMTITRYFLPTYLSADPFISSQRSFVKKPIFGREGDTVTVHDGQGHIMLKNEQHTFRDQPAVYQAYQELPTYSLQEEGEVAYMYGVFILGGRPSAIGVRAGERITGNRSYFVPIGRQHEGGRNV</sequence>